<dbReference type="InterPro" id="IPR013094">
    <property type="entry name" value="AB_hydrolase_3"/>
</dbReference>
<comment type="caution">
    <text evidence="3">The sequence shown here is derived from an EMBL/GenBank/DDBJ whole genome shotgun (WGS) entry which is preliminary data.</text>
</comment>
<evidence type="ECO:0000313" key="3">
    <source>
        <dbReference type="EMBL" id="MDX8153844.1"/>
    </source>
</evidence>
<dbReference type="PANTHER" id="PTHR48081:SF8">
    <property type="entry name" value="ALPHA_BETA HYDROLASE FOLD-3 DOMAIN-CONTAINING PROTEIN-RELATED"/>
    <property type="match status" value="1"/>
</dbReference>
<gene>
    <name evidence="3" type="ORF">SK069_19760</name>
</gene>
<sequence length="302" mass="32340">MSVQMLAARAALRLRRLGAGPARPVDLERAAELRREDAHEPPRSVSRAHHCTATTIGGVPATWIDQAHQQAGVLVLLHGGAHVAGPFPDHWEHLARLCRATGAAGLLVDHRRAPEHPYPAALQDVLTVVDRLERERLLRDGAWGLVGDSAGGGLAVATAMRLRDGAGLPPAALVLSAPWLDLSADPTSLRSRARHDVLLTPEGVGHAATAYLGGHPATDPLVSPLHGDPHGLPPMAVHVGTRDLLLDQTRQWERRCREAGVAITVREQPGAIHGYVTGVALLPEARRAADEQAEFLREHLRA</sequence>
<accession>A0ABU4VRW5</accession>
<dbReference type="Gene3D" id="3.40.50.1820">
    <property type="entry name" value="alpha/beta hydrolase"/>
    <property type="match status" value="1"/>
</dbReference>
<proteinExistence type="predicted"/>
<organism evidence="3 4">
    <name type="scientific">Patulibacter brassicae</name>
    <dbReference type="NCBI Taxonomy" id="1705717"/>
    <lineage>
        <taxon>Bacteria</taxon>
        <taxon>Bacillati</taxon>
        <taxon>Actinomycetota</taxon>
        <taxon>Thermoleophilia</taxon>
        <taxon>Solirubrobacterales</taxon>
        <taxon>Patulibacteraceae</taxon>
        <taxon>Patulibacter</taxon>
    </lineage>
</organism>
<dbReference type="GO" id="GO:0016787">
    <property type="term" value="F:hydrolase activity"/>
    <property type="evidence" value="ECO:0007669"/>
    <property type="project" value="UniProtKB-KW"/>
</dbReference>
<keyword evidence="1 3" id="KW-0378">Hydrolase</keyword>
<evidence type="ECO:0000313" key="4">
    <source>
        <dbReference type="Proteomes" id="UP001277761"/>
    </source>
</evidence>
<name>A0ABU4VRW5_9ACTN</name>
<dbReference type="EMBL" id="JAXAVX010000022">
    <property type="protein sequence ID" value="MDX8153844.1"/>
    <property type="molecule type" value="Genomic_DNA"/>
</dbReference>
<dbReference type="Proteomes" id="UP001277761">
    <property type="component" value="Unassembled WGS sequence"/>
</dbReference>
<dbReference type="InterPro" id="IPR050300">
    <property type="entry name" value="GDXG_lipolytic_enzyme"/>
</dbReference>
<dbReference type="Pfam" id="PF07859">
    <property type="entry name" value="Abhydrolase_3"/>
    <property type="match status" value="1"/>
</dbReference>
<dbReference type="InterPro" id="IPR029058">
    <property type="entry name" value="AB_hydrolase_fold"/>
</dbReference>
<evidence type="ECO:0000259" key="2">
    <source>
        <dbReference type="Pfam" id="PF07859"/>
    </source>
</evidence>
<evidence type="ECO:0000256" key="1">
    <source>
        <dbReference type="ARBA" id="ARBA00022801"/>
    </source>
</evidence>
<keyword evidence="4" id="KW-1185">Reference proteome</keyword>
<dbReference type="SUPFAM" id="SSF53474">
    <property type="entry name" value="alpha/beta-Hydrolases"/>
    <property type="match status" value="1"/>
</dbReference>
<protein>
    <submittedName>
        <fullName evidence="3">Alpha/beta hydrolase</fullName>
    </submittedName>
</protein>
<dbReference type="PANTHER" id="PTHR48081">
    <property type="entry name" value="AB HYDROLASE SUPERFAMILY PROTEIN C4A8.06C"/>
    <property type="match status" value="1"/>
</dbReference>
<reference evidence="3 4" key="1">
    <citation type="submission" date="2023-11" db="EMBL/GenBank/DDBJ databases">
        <authorList>
            <person name="Xu M."/>
            <person name="Jiang T."/>
        </authorList>
    </citation>
    <scope>NUCLEOTIDE SEQUENCE [LARGE SCALE GENOMIC DNA]</scope>
    <source>
        <strain evidence="3 4">SD</strain>
    </source>
</reference>
<dbReference type="RefSeq" id="WP_319955993.1">
    <property type="nucleotide sequence ID" value="NZ_JAXAVX010000022.1"/>
</dbReference>
<feature type="domain" description="Alpha/beta hydrolase fold-3" evidence="2">
    <location>
        <begin position="74"/>
        <end position="276"/>
    </location>
</feature>